<dbReference type="EMBL" id="BMIO01000021">
    <property type="protein sequence ID" value="GGD54423.1"/>
    <property type="molecule type" value="Genomic_DNA"/>
</dbReference>
<keyword evidence="4" id="KW-0443">Lipid metabolism</keyword>
<dbReference type="OrthoDB" id="9790785at2"/>
<reference evidence="6 7" key="1">
    <citation type="journal article" date="2014" name="Int. J. Syst. Evol. Microbiol.">
        <title>Complete genome sequence of Corynebacterium casei LMG S-19264T (=DSM 44701T), isolated from a smear-ripened cheese.</title>
        <authorList>
            <consortium name="US DOE Joint Genome Institute (JGI-PGF)"/>
            <person name="Walter F."/>
            <person name="Albersmeier A."/>
            <person name="Kalinowski J."/>
            <person name="Ruckert C."/>
        </authorList>
    </citation>
    <scope>NUCLEOTIDE SEQUENCE [LARGE SCALE GENOMIC DNA]</scope>
    <source>
        <strain evidence="6 7">CGMCC 1.15358</strain>
    </source>
</reference>
<evidence type="ECO:0008006" key="8">
    <source>
        <dbReference type="Google" id="ProtNLM"/>
    </source>
</evidence>
<dbReference type="PANTHER" id="PTHR43180:SF28">
    <property type="entry name" value="NAD(P)-BINDING ROSSMANN-FOLD SUPERFAMILY PROTEIN"/>
    <property type="match status" value="1"/>
</dbReference>
<dbReference type="Proteomes" id="UP000598997">
    <property type="component" value="Unassembled WGS sequence"/>
</dbReference>
<evidence type="ECO:0000256" key="4">
    <source>
        <dbReference type="ARBA" id="ARBA00023098"/>
    </source>
</evidence>
<gene>
    <name evidence="6" type="ORF">GCM10010989_30740</name>
</gene>
<dbReference type="InterPro" id="IPR002347">
    <property type="entry name" value="SDR_fam"/>
</dbReference>
<evidence type="ECO:0000313" key="6">
    <source>
        <dbReference type="EMBL" id="GGD54423.1"/>
    </source>
</evidence>
<dbReference type="RefSeq" id="WP_066762350.1">
    <property type="nucleotide sequence ID" value="NZ_BMIO01000021.1"/>
</dbReference>
<dbReference type="PANTHER" id="PTHR43180">
    <property type="entry name" value="3-OXOACYL-(ACYL-CARRIER-PROTEIN) REDUCTASE (AFU_ORTHOLOGUE AFUA_6G11210)"/>
    <property type="match status" value="1"/>
</dbReference>
<dbReference type="GO" id="GO:0008202">
    <property type="term" value="P:steroid metabolic process"/>
    <property type="evidence" value="ECO:0007669"/>
    <property type="project" value="UniProtKB-KW"/>
</dbReference>
<protein>
    <recommendedName>
        <fullName evidence="8">Short chain dehydrogenase</fullName>
    </recommendedName>
</protein>
<sequence length="94" mass="9868">MQKELLAEKVAIVTGASMGQGAAEAKLFIEEGAKVILADIDPNGEEIAKELGDNALFVHHDVSKEDSWSNLGPVDKLIGPEAGGGDMYEAEIAC</sequence>
<dbReference type="GO" id="GO:0016491">
    <property type="term" value="F:oxidoreductase activity"/>
    <property type="evidence" value="ECO:0007669"/>
    <property type="project" value="UniProtKB-KW"/>
</dbReference>
<dbReference type="Gene3D" id="3.40.50.720">
    <property type="entry name" value="NAD(P)-binding Rossmann-like Domain"/>
    <property type="match status" value="1"/>
</dbReference>
<dbReference type="AlphaFoldDB" id="A0A916YP18"/>
<keyword evidence="5" id="KW-0753">Steroid metabolism</keyword>
<dbReference type="SUPFAM" id="SSF51735">
    <property type="entry name" value="NAD(P)-binding Rossmann-fold domains"/>
    <property type="match status" value="1"/>
</dbReference>
<evidence type="ECO:0000256" key="3">
    <source>
        <dbReference type="ARBA" id="ARBA00023027"/>
    </source>
</evidence>
<evidence type="ECO:0000256" key="2">
    <source>
        <dbReference type="ARBA" id="ARBA00023002"/>
    </source>
</evidence>
<comment type="caution">
    <text evidence="6">The sequence shown here is derived from an EMBL/GenBank/DDBJ whole genome shotgun (WGS) entry which is preliminary data.</text>
</comment>
<keyword evidence="3" id="KW-0520">NAD</keyword>
<dbReference type="InterPro" id="IPR036291">
    <property type="entry name" value="NAD(P)-bd_dom_sf"/>
</dbReference>
<evidence type="ECO:0000256" key="1">
    <source>
        <dbReference type="ARBA" id="ARBA00006484"/>
    </source>
</evidence>
<organism evidence="6 7">
    <name type="scientific">Croceicoccus pelagius</name>
    <dbReference type="NCBI Taxonomy" id="1703341"/>
    <lineage>
        <taxon>Bacteria</taxon>
        <taxon>Pseudomonadati</taxon>
        <taxon>Pseudomonadota</taxon>
        <taxon>Alphaproteobacteria</taxon>
        <taxon>Sphingomonadales</taxon>
        <taxon>Erythrobacteraceae</taxon>
        <taxon>Croceicoccus</taxon>
    </lineage>
</organism>
<evidence type="ECO:0000313" key="7">
    <source>
        <dbReference type="Proteomes" id="UP000598997"/>
    </source>
</evidence>
<name>A0A916YP18_9SPHN</name>
<dbReference type="Pfam" id="PF00106">
    <property type="entry name" value="adh_short"/>
    <property type="match status" value="1"/>
</dbReference>
<comment type="similarity">
    <text evidence="1">Belongs to the short-chain dehydrogenases/reductases (SDR) family.</text>
</comment>
<accession>A0A916YP18</accession>
<keyword evidence="7" id="KW-1185">Reference proteome</keyword>
<evidence type="ECO:0000256" key="5">
    <source>
        <dbReference type="ARBA" id="ARBA00023221"/>
    </source>
</evidence>
<keyword evidence="2" id="KW-0560">Oxidoreductase</keyword>
<proteinExistence type="inferred from homology"/>